<protein>
    <submittedName>
        <fullName evidence="2">Membrane protein</fullName>
    </submittedName>
</protein>
<proteinExistence type="predicted"/>
<dbReference type="Proteomes" id="UP000196005">
    <property type="component" value="Chromosome"/>
</dbReference>
<evidence type="ECO:0000313" key="3">
    <source>
        <dbReference type="Proteomes" id="UP000196005"/>
    </source>
</evidence>
<reference evidence="3" key="1">
    <citation type="submission" date="2017-05" db="EMBL/GenBank/DDBJ databases">
        <title>Dechlorination kinetics govern the competition between two new strains of the genus Sulfurospirillum.</title>
        <authorList>
            <person name="Buttet G.F."/>
            <person name="Murray A.M."/>
            <person name="Goris T."/>
            <person name="Burion M."/>
            <person name="Lin B."/>
            <person name="Rolle M."/>
            <person name="Maillard J."/>
        </authorList>
    </citation>
    <scope>NUCLEOTIDE SEQUENCE [LARGE SCALE GENOMIC DNA]</scope>
    <source>
        <strain evidence="3">SL2-1</strain>
    </source>
</reference>
<evidence type="ECO:0000256" key="1">
    <source>
        <dbReference type="SAM" id="Phobius"/>
    </source>
</evidence>
<gene>
    <name evidence="2" type="ORF">Sdiek1_0972</name>
</gene>
<keyword evidence="1" id="KW-0472">Membrane</keyword>
<name>A0A1Y0HJA3_9BACT</name>
<dbReference type="EMBL" id="CP021416">
    <property type="protein sequence ID" value="ARU48138.1"/>
    <property type="molecule type" value="Genomic_DNA"/>
</dbReference>
<keyword evidence="1" id="KW-1133">Transmembrane helix</keyword>
<dbReference type="KEGG" id="suls:Sdiek1_0972"/>
<dbReference type="OrthoDB" id="8527335at2"/>
<sequence>MHLNSHLMLTLFITLCVTIMAQLLYFSTAQGLTPSMITCKKELVALVGLPDLALVSEAHYVRHRSLSDVFSYFNESPELLEYFPSTFVYHYAPNAQPSRIERVF</sequence>
<dbReference type="AlphaFoldDB" id="A0A1Y0HJA3"/>
<keyword evidence="1" id="KW-0812">Transmembrane</keyword>
<accession>A0A1Y0HJA3</accession>
<evidence type="ECO:0000313" key="2">
    <source>
        <dbReference type="EMBL" id="ARU48138.1"/>
    </source>
</evidence>
<keyword evidence="3" id="KW-1185">Reference proteome</keyword>
<feature type="transmembrane region" description="Helical" evidence="1">
    <location>
        <begin position="6"/>
        <end position="26"/>
    </location>
</feature>
<organism evidence="2 3">
    <name type="scientific">Sulfurospirillum diekertiae</name>
    <dbReference type="NCBI Taxonomy" id="1854492"/>
    <lineage>
        <taxon>Bacteria</taxon>
        <taxon>Pseudomonadati</taxon>
        <taxon>Campylobacterota</taxon>
        <taxon>Epsilonproteobacteria</taxon>
        <taxon>Campylobacterales</taxon>
        <taxon>Sulfurospirillaceae</taxon>
        <taxon>Sulfurospirillum</taxon>
    </lineage>
</organism>